<evidence type="ECO:0000313" key="1">
    <source>
        <dbReference type="EMBL" id="CDW38848.1"/>
    </source>
</evidence>
<proteinExistence type="predicted"/>
<reference evidence="1" key="1">
    <citation type="submission" date="2014-05" db="EMBL/GenBank/DDBJ databases">
        <authorList>
            <person name="Chronopoulou M."/>
        </authorList>
    </citation>
    <scope>NUCLEOTIDE SEQUENCE</scope>
    <source>
        <tissue evidence="1">Whole organism</tissue>
    </source>
</reference>
<dbReference type="AlphaFoldDB" id="A0A0K2UKU1"/>
<feature type="non-terminal residue" evidence="1">
    <location>
        <position position="1"/>
    </location>
</feature>
<organism evidence="1">
    <name type="scientific">Lepeophtheirus salmonis</name>
    <name type="common">Salmon louse</name>
    <name type="synonym">Caligus salmonis</name>
    <dbReference type="NCBI Taxonomy" id="72036"/>
    <lineage>
        <taxon>Eukaryota</taxon>
        <taxon>Metazoa</taxon>
        <taxon>Ecdysozoa</taxon>
        <taxon>Arthropoda</taxon>
        <taxon>Crustacea</taxon>
        <taxon>Multicrustacea</taxon>
        <taxon>Hexanauplia</taxon>
        <taxon>Copepoda</taxon>
        <taxon>Siphonostomatoida</taxon>
        <taxon>Caligidae</taxon>
        <taxon>Lepeophtheirus</taxon>
    </lineage>
</organism>
<sequence length="59" mass="6757">PNFLIDIISEPSLKIYCSVGRSTVLLLDHIIICKVRLIPQEEVILQIFISCIRSVLIFM</sequence>
<name>A0A0K2UKU1_LEPSM</name>
<dbReference type="EMBL" id="HACA01021487">
    <property type="protein sequence ID" value="CDW38848.1"/>
    <property type="molecule type" value="Transcribed_RNA"/>
</dbReference>
<accession>A0A0K2UKU1</accession>
<protein>
    <submittedName>
        <fullName evidence="1">Uncharacterized protein</fullName>
    </submittedName>
</protein>